<gene>
    <name evidence="2" type="ORF">M408DRAFT_265524</name>
</gene>
<sequence length="207" mass="22563">MDMPDGNGGQRRTDIPENSWGLVRDSISQVFVKLSTYNPTESDSPPTRNAPPPSASAKPTSSKKRKTKENASDDDEIMAVPDAKPIQRKRKRSINESSFQRAKNVKKDAGVRFQNLGKSSRPRVRGPHLTCNQCKYFKTTCVMGSANAQICRPCVEKGIIYCSLKPGDVGAMEKQCRSQAKDHLDASSSSSSSNSDGTDTSDESSSD</sequence>
<evidence type="ECO:0000313" key="2">
    <source>
        <dbReference type="EMBL" id="KIM23168.1"/>
    </source>
</evidence>
<feature type="compositionally biased region" description="Polar residues" evidence="1">
    <location>
        <begin position="35"/>
        <end position="47"/>
    </location>
</feature>
<feature type="compositionally biased region" description="Basic and acidic residues" evidence="1">
    <location>
        <begin position="174"/>
        <end position="185"/>
    </location>
</feature>
<evidence type="ECO:0000256" key="1">
    <source>
        <dbReference type="SAM" id="MobiDB-lite"/>
    </source>
</evidence>
<feature type="compositionally biased region" description="Low complexity" evidence="1">
    <location>
        <begin position="186"/>
        <end position="198"/>
    </location>
</feature>
<dbReference type="EMBL" id="KN824341">
    <property type="protein sequence ID" value="KIM23168.1"/>
    <property type="molecule type" value="Genomic_DNA"/>
</dbReference>
<accession>A0A0C2W9T5</accession>
<protein>
    <submittedName>
        <fullName evidence="2">Uncharacterized protein</fullName>
    </submittedName>
</protein>
<reference evidence="3" key="2">
    <citation type="submission" date="2015-01" db="EMBL/GenBank/DDBJ databases">
        <title>Evolutionary Origins and Diversification of the Mycorrhizal Mutualists.</title>
        <authorList>
            <consortium name="DOE Joint Genome Institute"/>
            <consortium name="Mycorrhizal Genomics Consortium"/>
            <person name="Kohler A."/>
            <person name="Kuo A."/>
            <person name="Nagy L.G."/>
            <person name="Floudas D."/>
            <person name="Copeland A."/>
            <person name="Barry K.W."/>
            <person name="Cichocki N."/>
            <person name="Veneault-Fourrey C."/>
            <person name="LaButti K."/>
            <person name="Lindquist E.A."/>
            <person name="Lipzen A."/>
            <person name="Lundell T."/>
            <person name="Morin E."/>
            <person name="Murat C."/>
            <person name="Riley R."/>
            <person name="Ohm R."/>
            <person name="Sun H."/>
            <person name="Tunlid A."/>
            <person name="Henrissat B."/>
            <person name="Grigoriev I.V."/>
            <person name="Hibbett D.S."/>
            <person name="Martin F."/>
        </authorList>
    </citation>
    <scope>NUCLEOTIDE SEQUENCE [LARGE SCALE GENOMIC DNA]</scope>
    <source>
        <strain evidence="3">MAFF 305830</strain>
    </source>
</reference>
<feature type="region of interest" description="Disordered" evidence="1">
    <location>
        <begin position="1"/>
        <end position="22"/>
    </location>
</feature>
<organism evidence="2 3">
    <name type="scientific">Serendipita vermifera MAFF 305830</name>
    <dbReference type="NCBI Taxonomy" id="933852"/>
    <lineage>
        <taxon>Eukaryota</taxon>
        <taxon>Fungi</taxon>
        <taxon>Dikarya</taxon>
        <taxon>Basidiomycota</taxon>
        <taxon>Agaricomycotina</taxon>
        <taxon>Agaricomycetes</taxon>
        <taxon>Sebacinales</taxon>
        <taxon>Serendipitaceae</taxon>
        <taxon>Serendipita</taxon>
    </lineage>
</organism>
<evidence type="ECO:0000313" key="3">
    <source>
        <dbReference type="Proteomes" id="UP000054097"/>
    </source>
</evidence>
<dbReference type="HOGENOM" id="CLU_1327103_0_0_1"/>
<feature type="region of interest" description="Disordered" evidence="1">
    <location>
        <begin position="34"/>
        <end position="110"/>
    </location>
</feature>
<feature type="region of interest" description="Disordered" evidence="1">
    <location>
        <begin position="173"/>
        <end position="207"/>
    </location>
</feature>
<dbReference type="Proteomes" id="UP000054097">
    <property type="component" value="Unassembled WGS sequence"/>
</dbReference>
<proteinExistence type="predicted"/>
<name>A0A0C2W9T5_SERVB</name>
<keyword evidence="3" id="KW-1185">Reference proteome</keyword>
<reference evidence="2 3" key="1">
    <citation type="submission" date="2014-04" db="EMBL/GenBank/DDBJ databases">
        <authorList>
            <consortium name="DOE Joint Genome Institute"/>
            <person name="Kuo A."/>
            <person name="Zuccaro A."/>
            <person name="Kohler A."/>
            <person name="Nagy L.G."/>
            <person name="Floudas D."/>
            <person name="Copeland A."/>
            <person name="Barry K.W."/>
            <person name="Cichocki N."/>
            <person name="Veneault-Fourrey C."/>
            <person name="LaButti K."/>
            <person name="Lindquist E.A."/>
            <person name="Lipzen A."/>
            <person name="Lundell T."/>
            <person name="Morin E."/>
            <person name="Murat C."/>
            <person name="Sun H."/>
            <person name="Tunlid A."/>
            <person name="Henrissat B."/>
            <person name="Grigoriev I.V."/>
            <person name="Hibbett D.S."/>
            <person name="Martin F."/>
            <person name="Nordberg H.P."/>
            <person name="Cantor M.N."/>
            <person name="Hua S.X."/>
        </authorList>
    </citation>
    <scope>NUCLEOTIDE SEQUENCE [LARGE SCALE GENOMIC DNA]</scope>
    <source>
        <strain evidence="2 3">MAFF 305830</strain>
    </source>
</reference>
<dbReference type="AlphaFoldDB" id="A0A0C2W9T5"/>